<dbReference type="InterPro" id="IPR005475">
    <property type="entry name" value="Transketolase-like_Pyr-bd"/>
</dbReference>
<comment type="subunit">
    <text evidence="3 11">Homodimer.</text>
</comment>
<comment type="function">
    <text evidence="10 11">Catalyzes the acyloin condensation reaction between C atoms 2 and 3 of pyruvate and glyceraldehyde 3-phosphate to yield 1-deoxy-D-xylulose-5-phosphate (DXP).</text>
</comment>
<dbReference type="PROSITE" id="PS00802">
    <property type="entry name" value="TRANSKETOLASE_2"/>
    <property type="match status" value="1"/>
</dbReference>
<dbReference type="GO" id="GO:0009228">
    <property type="term" value="P:thiamine biosynthetic process"/>
    <property type="evidence" value="ECO:0007669"/>
    <property type="project" value="UniProtKB-UniRule"/>
</dbReference>
<feature type="binding site" evidence="11">
    <location>
        <position position="175"/>
    </location>
    <ligand>
        <name>thiamine diphosphate</name>
        <dbReference type="ChEBI" id="CHEBI:58937"/>
    </ligand>
</feature>
<keyword evidence="6 11" id="KW-0460">Magnesium</keyword>
<feature type="binding site" evidence="11">
    <location>
        <position position="361"/>
    </location>
    <ligand>
        <name>thiamine diphosphate</name>
        <dbReference type="ChEBI" id="CHEBI:58937"/>
    </ligand>
</feature>
<dbReference type="Pfam" id="PF13292">
    <property type="entry name" value="DXP_synthase_N"/>
    <property type="match status" value="1"/>
</dbReference>
<dbReference type="SMART" id="SM00861">
    <property type="entry name" value="Transket_pyr"/>
    <property type="match status" value="1"/>
</dbReference>
<dbReference type="OrthoDB" id="9803371at2"/>
<dbReference type="InterPro" id="IPR005477">
    <property type="entry name" value="Dxylulose-5-P_synthase"/>
</dbReference>
<keyword evidence="9 11" id="KW-0414">Isoprene biosynthesis</keyword>
<gene>
    <name evidence="11" type="primary">dxs</name>
    <name evidence="13" type="ORF">E4O92_13220</name>
    <name evidence="14" type="ORF">E4O92_13255</name>
</gene>
<dbReference type="SUPFAM" id="SSF52518">
    <property type="entry name" value="Thiamin diphosphate-binding fold (THDP-binding)"/>
    <property type="match status" value="2"/>
</dbReference>
<dbReference type="Gene3D" id="3.40.50.970">
    <property type="match status" value="2"/>
</dbReference>
<proteinExistence type="inferred from homology"/>
<comment type="caution">
    <text evidence="13">The sequence shown here is derived from an EMBL/GenBank/DDBJ whole genome shotgun (WGS) entry which is preliminary data.</text>
</comment>
<dbReference type="HAMAP" id="MF_00315">
    <property type="entry name" value="DXP_synth"/>
    <property type="match status" value="1"/>
</dbReference>
<dbReference type="InterPro" id="IPR049557">
    <property type="entry name" value="Transketolase_CS"/>
</dbReference>
<name>A0A4Y9T3H5_9BURK</name>
<dbReference type="PANTHER" id="PTHR43322:SF5">
    <property type="entry name" value="1-DEOXY-D-XYLULOSE-5-PHOSPHATE SYNTHASE, CHLOROPLASTIC"/>
    <property type="match status" value="1"/>
</dbReference>
<evidence type="ECO:0000256" key="1">
    <source>
        <dbReference type="ARBA" id="ARBA00004980"/>
    </source>
</evidence>
<feature type="binding site" evidence="11">
    <location>
        <begin position="114"/>
        <end position="116"/>
    </location>
    <ligand>
        <name>thiamine diphosphate</name>
        <dbReference type="ChEBI" id="CHEBI:58937"/>
    </ligand>
</feature>
<dbReference type="NCBIfam" id="TIGR00204">
    <property type="entry name" value="dxs"/>
    <property type="match status" value="1"/>
</dbReference>
<dbReference type="GO" id="GO:0019288">
    <property type="term" value="P:isopentenyl diphosphate biosynthetic process, methylerythritol 4-phosphate pathway"/>
    <property type="evidence" value="ECO:0007669"/>
    <property type="project" value="TreeGrafter"/>
</dbReference>
<dbReference type="RefSeq" id="WP_135190242.1">
    <property type="nucleotide sequence ID" value="NZ_SPUM01000087.1"/>
</dbReference>
<dbReference type="InterPro" id="IPR029061">
    <property type="entry name" value="THDP-binding"/>
</dbReference>
<dbReference type="GO" id="GO:0005829">
    <property type="term" value="C:cytosol"/>
    <property type="evidence" value="ECO:0007669"/>
    <property type="project" value="TreeGrafter"/>
</dbReference>
<evidence type="ECO:0000313" key="14">
    <source>
        <dbReference type="EMBL" id="TFW31607.1"/>
    </source>
</evidence>
<dbReference type="EMBL" id="SPUM01000087">
    <property type="protein sequence ID" value="TFW31600.1"/>
    <property type="molecule type" value="Genomic_DNA"/>
</dbReference>
<organism evidence="13 15">
    <name type="scientific">Massilia horti</name>
    <dbReference type="NCBI Taxonomy" id="2562153"/>
    <lineage>
        <taxon>Bacteria</taxon>
        <taxon>Pseudomonadati</taxon>
        <taxon>Pseudomonadota</taxon>
        <taxon>Betaproteobacteria</taxon>
        <taxon>Burkholderiales</taxon>
        <taxon>Oxalobacteraceae</taxon>
        <taxon>Telluria group</taxon>
        <taxon>Massilia</taxon>
    </lineage>
</organism>
<dbReference type="InterPro" id="IPR033248">
    <property type="entry name" value="Transketolase_C"/>
</dbReference>
<dbReference type="FunFam" id="3.40.50.920:FF:000002">
    <property type="entry name" value="1-deoxy-D-xylulose-5-phosphate synthase"/>
    <property type="match status" value="1"/>
</dbReference>
<reference evidence="13 15" key="1">
    <citation type="submission" date="2019-03" db="EMBL/GenBank/DDBJ databases">
        <title>Draft genome of Massilia hortus sp. nov., a novel bacterial species of the Oxalobacteraceae family.</title>
        <authorList>
            <person name="Peta V."/>
            <person name="Raths R."/>
            <person name="Bucking H."/>
        </authorList>
    </citation>
    <scope>NUCLEOTIDE SEQUENCE [LARGE SCALE GENOMIC DNA]</scope>
    <source>
        <strain evidence="13 15">ONC3</strain>
    </source>
</reference>
<dbReference type="GO" id="GO:0008661">
    <property type="term" value="F:1-deoxy-D-xylulose-5-phosphate synthase activity"/>
    <property type="evidence" value="ECO:0007669"/>
    <property type="project" value="UniProtKB-UniRule"/>
</dbReference>
<keyword evidence="4 11" id="KW-0808">Transferase</keyword>
<comment type="cofactor">
    <cofactor evidence="11">
        <name>thiamine diphosphate</name>
        <dbReference type="ChEBI" id="CHEBI:58937"/>
    </cofactor>
    <text evidence="11">Binds 1 thiamine pyrophosphate per subunit.</text>
</comment>
<dbReference type="SUPFAM" id="SSF52922">
    <property type="entry name" value="TK C-terminal domain-like"/>
    <property type="match status" value="1"/>
</dbReference>
<dbReference type="PROSITE" id="PS00801">
    <property type="entry name" value="TRANSKETOLASE_1"/>
    <property type="match status" value="1"/>
</dbReference>
<dbReference type="InterPro" id="IPR020826">
    <property type="entry name" value="Transketolase_BS"/>
</dbReference>
<feature type="domain" description="Transketolase-like pyrimidine-binding" evidence="12">
    <location>
        <begin position="310"/>
        <end position="474"/>
    </location>
</feature>
<dbReference type="Pfam" id="PF02779">
    <property type="entry name" value="Transket_pyr"/>
    <property type="match status" value="1"/>
</dbReference>
<evidence type="ECO:0000256" key="3">
    <source>
        <dbReference type="ARBA" id="ARBA00011738"/>
    </source>
</evidence>
<evidence type="ECO:0000256" key="8">
    <source>
        <dbReference type="ARBA" id="ARBA00023052"/>
    </source>
</evidence>
<evidence type="ECO:0000256" key="5">
    <source>
        <dbReference type="ARBA" id="ARBA00022723"/>
    </source>
</evidence>
<feature type="binding site" evidence="11">
    <location>
        <position position="73"/>
    </location>
    <ligand>
        <name>thiamine diphosphate</name>
        <dbReference type="ChEBI" id="CHEBI:58937"/>
    </ligand>
</feature>
<feature type="binding site" evidence="11">
    <location>
        <position position="175"/>
    </location>
    <ligand>
        <name>Mg(2+)</name>
        <dbReference type="ChEBI" id="CHEBI:18420"/>
    </ligand>
</feature>
<dbReference type="EMBL" id="SPUM01000087">
    <property type="protein sequence ID" value="TFW31607.1"/>
    <property type="molecule type" value="Genomic_DNA"/>
</dbReference>
<feature type="binding site" evidence="11">
    <location>
        <position position="145"/>
    </location>
    <ligand>
        <name>Mg(2+)</name>
        <dbReference type="ChEBI" id="CHEBI:18420"/>
    </ligand>
</feature>
<accession>A0A4Y9T3H5</accession>
<dbReference type="EC" id="2.2.1.7" evidence="11"/>
<dbReference type="Proteomes" id="UP000297258">
    <property type="component" value="Unassembled WGS sequence"/>
</dbReference>
<feature type="binding site" evidence="11">
    <location>
        <begin position="146"/>
        <end position="147"/>
    </location>
    <ligand>
        <name>thiamine diphosphate</name>
        <dbReference type="ChEBI" id="CHEBI:58937"/>
    </ligand>
</feature>
<comment type="pathway">
    <text evidence="1 11">Metabolic intermediate biosynthesis; 1-deoxy-D-xylulose 5-phosphate biosynthesis; 1-deoxy-D-xylulose 5-phosphate from D-glyceraldehyde 3-phosphate and pyruvate: step 1/1.</text>
</comment>
<dbReference type="GO" id="GO:0000287">
    <property type="term" value="F:magnesium ion binding"/>
    <property type="evidence" value="ECO:0007669"/>
    <property type="project" value="UniProtKB-UniRule"/>
</dbReference>
<keyword evidence="15" id="KW-1185">Reference proteome</keyword>
<dbReference type="UniPathway" id="UPA00064">
    <property type="reaction ID" value="UER00091"/>
</dbReference>
<evidence type="ECO:0000256" key="2">
    <source>
        <dbReference type="ARBA" id="ARBA00011081"/>
    </source>
</evidence>
<dbReference type="FunFam" id="3.40.50.970:FF:000005">
    <property type="entry name" value="1-deoxy-D-xylulose-5-phosphate synthase"/>
    <property type="match status" value="1"/>
</dbReference>
<evidence type="ECO:0000313" key="15">
    <source>
        <dbReference type="Proteomes" id="UP000297258"/>
    </source>
</evidence>
<dbReference type="AlphaFoldDB" id="A0A4Y9T3H5"/>
<dbReference type="PANTHER" id="PTHR43322">
    <property type="entry name" value="1-D-DEOXYXYLULOSE 5-PHOSPHATE SYNTHASE-RELATED"/>
    <property type="match status" value="1"/>
</dbReference>
<evidence type="ECO:0000256" key="9">
    <source>
        <dbReference type="ARBA" id="ARBA00023229"/>
    </source>
</evidence>
<evidence type="ECO:0000256" key="6">
    <source>
        <dbReference type="ARBA" id="ARBA00022842"/>
    </source>
</evidence>
<dbReference type="GO" id="GO:0030976">
    <property type="term" value="F:thiamine pyrophosphate binding"/>
    <property type="evidence" value="ECO:0007669"/>
    <property type="project" value="UniProtKB-UniRule"/>
</dbReference>
<dbReference type="InterPro" id="IPR009014">
    <property type="entry name" value="Transketo_C/PFOR_II"/>
</dbReference>
<dbReference type="CDD" id="cd07033">
    <property type="entry name" value="TPP_PYR_DXS_TK_like"/>
    <property type="match status" value="1"/>
</dbReference>
<evidence type="ECO:0000259" key="12">
    <source>
        <dbReference type="SMART" id="SM00861"/>
    </source>
</evidence>
<keyword evidence="5 11" id="KW-0479">Metal-binding</keyword>
<dbReference type="GO" id="GO:0016114">
    <property type="term" value="P:terpenoid biosynthetic process"/>
    <property type="evidence" value="ECO:0007669"/>
    <property type="project" value="UniProtKB-UniRule"/>
</dbReference>
<dbReference type="Pfam" id="PF02780">
    <property type="entry name" value="Transketolase_C"/>
    <property type="match status" value="1"/>
</dbReference>
<evidence type="ECO:0000313" key="13">
    <source>
        <dbReference type="EMBL" id="TFW31600.1"/>
    </source>
</evidence>
<evidence type="ECO:0000256" key="7">
    <source>
        <dbReference type="ARBA" id="ARBA00022977"/>
    </source>
</evidence>
<dbReference type="CDD" id="cd02007">
    <property type="entry name" value="TPP_DXS"/>
    <property type="match status" value="1"/>
</dbReference>
<evidence type="ECO:0000256" key="4">
    <source>
        <dbReference type="ARBA" id="ARBA00022679"/>
    </source>
</evidence>
<sequence length="622" mass="66953">MTLLQAINDPAELRRLKPEQLNLLAEELRQFLLESVSRSGGHLSSNLGTVELTIALHYVFDTPRDRLVWDVGHQTYGHKVLTGRRERMHTLRQWQGISGFPRRSESPYDTFGTAHSSTSISAALGMARAARLKGENWRTIAVIGDGAMSAGMAFEALNNAGVQQDVNLLVILNDNDMSISPPVGALNRYLARLMSGRFYAAAKDVGNSMLPGPVRALARRLTEHAKGFVVPPATMFEEFGFNYVGPIDGHDLDSLIPTLENLRELKGPQFLHVVTRKGQGYKLAEADPILYHGTGKFDPAEGILPAVAKTTYTEVFGNWLCDMAAIDERLVGITPAMREGSGLVRFEQMFPERYFDVGIAEQHAVTFGAGLATEGMKPVVAIYSTFLQRAYDQLIHDVALQNLDVTFALDRAGLVGADGATHAGNYDIAFVRCIPNMVLMAASDENECRRMLTTAYRYPGPAAVRYPRGAGPGVAIEPALSTVPFGKGEIRRQGKGLAILAFGPMVAPSVAAGAELGATVANMRFIKPLDVELVTQLAREHDQLVTVEEGSVMGGAGAAVAEALAAAGIVKPLLMLGLPDVFIQHGDPALLLSSVGLDAKGIAASIRRCFGAAEPRLVVNNS</sequence>
<keyword evidence="8 11" id="KW-0786">Thiamine pyrophosphate</keyword>
<feature type="binding site" evidence="11">
    <location>
        <position position="281"/>
    </location>
    <ligand>
        <name>thiamine diphosphate</name>
        <dbReference type="ChEBI" id="CHEBI:58937"/>
    </ligand>
</feature>
<comment type="cofactor">
    <cofactor evidence="11">
        <name>Mg(2+)</name>
        <dbReference type="ChEBI" id="CHEBI:18420"/>
    </cofactor>
    <text evidence="11">Binds 1 Mg(2+) ion per subunit.</text>
</comment>
<keyword evidence="7 11" id="KW-0784">Thiamine biosynthesis</keyword>
<evidence type="ECO:0000256" key="11">
    <source>
        <dbReference type="HAMAP-Rule" id="MF_00315"/>
    </source>
</evidence>
<dbReference type="NCBIfam" id="NF003933">
    <property type="entry name" value="PRK05444.2-2"/>
    <property type="match status" value="1"/>
</dbReference>
<evidence type="ECO:0000256" key="10">
    <source>
        <dbReference type="ARBA" id="ARBA00055605"/>
    </source>
</evidence>
<dbReference type="Gene3D" id="3.40.50.920">
    <property type="match status" value="1"/>
</dbReference>
<comment type="catalytic activity">
    <reaction evidence="11">
        <text>D-glyceraldehyde 3-phosphate + pyruvate + H(+) = 1-deoxy-D-xylulose 5-phosphate + CO2</text>
        <dbReference type="Rhea" id="RHEA:12605"/>
        <dbReference type="ChEBI" id="CHEBI:15361"/>
        <dbReference type="ChEBI" id="CHEBI:15378"/>
        <dbReference type="ChEBI" id="CHEBI:16526"/>
        <dbReference type="ChEBI" id="CHEBI:57792"/>
        <dbReference type="ChEBI" id="CHEBI:59776"/>
        <dbReference type="EC" id="2.2.1.7"/>
    </reaction>
</comment>
<protein>
    <recommendedName>
        <fullName evidence="11">1-deoxy-D-xylulose-5-phosphate synthase</fullName>
        <ecNumber evidence="11">2.2.1.7</ecNumber>
    </recommendedName>
    <alternativeName>
        <fullName evidence="11">1-deoxyxylulose-5-phosphate synthase</fullName>
        <shortName evidence="11">DXP synthase</shortName>
        <shortName evidence="11">DXPS</shortName>
    </alternativeName>
</protein>
<comment type="similarity">
    <text evidence="2 11">Belongs to the transketolase family. DXPS subfamily.</text>
</comment>